<dbReference type="PANTHER" id="PTHR43582:SF5">
    <property type="entry name" value="ABC TRANSPORTER"/>
    <property type="match status" value="1"/>
</dbReference>
<evidence type="ECO:0000259" key="3">
    <source>
        <dbReference type="PROSITE" id="PS50893"/>
    </source>
</evidence>
<dbReference type="SUPFAM" id="SSF52540">
    <property type="entry name" value="P-loop containing nucleoside triphosphate hydrolases"/>
    <property type="match status" value="1"/>
</dbReference>
<dbReference type="InterPro" id="IPR022467">
    <property type="entry name" value="ABC_transprt_ATP-bd_su_PQQ"/>
</dbReference>
<organism evidence="4 5">
    <name type="scientific">Shewanella nanhaiensis</name>
    <dbReference type="NCBI Taxonomy" id="2864872"/>
    <lineage>
        <taxon>Bacteria</taxon>
        <taxon>Pseudomonadati</taxon>
        <taxon>Pseudomonadota</taxon>
        <taxon>Gammaproteobacteria</taxon>
        <taxon>Alteromonadales</taxon>
        <taxon>Shewanellaceae</taxon>
        <taxon>Shewanella</taxon>
    </lineage>
</organism>
<proteinExistence type="predicted"/>
<feature type="domain" description="ABC transporter" evidence="3">
    <location>
        <begin position="2"/>
        <end position="229"/>
    </location>
</feature>
<dbReference type="EMBL" id="JAHZST010000009">
    <property type="protein sequence ID" value="MBW8184677.1"/>
    <property type="molecule type" value="Genomic_DNA"/>
</dbReference>
<dbReference type="InterPro" id="IPR003439">
    <property type="entry name" value="ABC_transporter-like_ATP-bd"/>
</dbReference>
<sequence>MVRDLSYGYGNKEVLKQLSFSLGTGFNLLLGPNGAGKSTLFSLLTGLFNQGQGEVELCGLDLVQHRRAALAKLGVVFQQSTLDLDLSVKQNLIYQGSLHGLSAMDSLNRVTSILEKLELSQRLNERVRQLNGGHRRRLEITRALMHRPKVILLDEPTVGLDTDSRLLIIEHVRQLAKEMDICVLWATHLMDEANFDDELVLLDRGQIRASGQCQQLYKKHEVNDLFELYRKLTQQVELI</sequence>
<reference evidence="4 5" key="1">
    <citation type="submission" date="2021-07" db="EMBL/GenBank/DDBJ databases">
        <title>Shewanella sp. nov, isolated from SCS.</title>
        <authorList>
            <person name="Cao W.R."/>
        </authorList>
    </citation>
    <scope>NUCLEOTIDE SEQUENCE [LARGE SCALE GENOMIC DNA]</scope>
    <source>
        <strain evidence="4 5">NR704-98</strain>
    </source>
</reference>
<evidence type="ECO:0000256" key="2">
    <source>
        <dbReference type="ARBA" id="ARBA00022840"/>
    </source>
</evidence>
<name>A0ABS7E6P0_9GAMM</name>
<dbReference type="InterPro" id="IPR027417">
    <property type="entry name" value="P-loop_NTPase"/>
</dbReference>
<keyword evidence="2 4" id="KW-0067">ATP-binding</keyword>
<protein>
    <submittedName>
        <fullName evidence="4">ATP-binding cassette domain-containing protein</fullName>
    </submittedName>
</protein>
<keyword evidence="5" id="KW-1185">Reference proteome</keyword>
<gene>
    <name evidence="4" type="ORF">K0625_13465</name>
</gene>
<evidence type="ECO:0000313" key="4">
    <source>
        <dbReference type="EMBL" id="MBW8184677.1"/>
    </source>
</evidence>
<keyword evidence="1" id="KW-0547">Nucleotide-binding</keyword>
<dbReference type="PROSITE" id="PS50893">
    <property type="entry name" value="ABC_TRANSPORTER_2"/>
    <property type="match status" value="1"/>
</dbReference>
<comment type="caution">
    <text evidence="4">The sequence shown here is derived from an EMBL/GenBank/DDBJ whole genome shotgun (WGS) entry which is preliminary data.</text>
</comment>
<dbReference type="InterPro" id="IPR003593">
    <property type="entry name" value="AAA+_ATPase"/>
</dbReference>
<dbReference type="NCBIfam" id="TIGR03864">
    <property type="entry name" value="PQQ_ABC_ATP"/>
    <property type="match status" value="1"/>
</dbReference>
<dbReference type="PANTHER" id="PTHR43582">
    <property type="entry name" value="LINEARMYCIN RESISTANCE ATP-BINDING PROTEIN LNRL"/>
    <property type="match status" value="1"/>
</dbReference>
<accession>A0ABS7E6P0</accession>
<dbReference type="Proteomes" id="UP001195963">
    <property type="component" value="Unassembled WGS sequence"/>
</dbReference>
<evidence type="ECO:0000256" key="1">
    <source>
        <dbReference type="ARBA" id="ARBA00022741"/>
    </source>
</evidence>
<dbReference type="SMART" id="SM00382">
    <property type="entry name" value="AAA"/>
    <property type="match status" value="1"/>
</dbReference>
<dbReference type="Gene3D" id="3.40.50.300">
    <property type="entry name" value="P-loop containing nucleotide triphosphate hydrolases"/>
    <property type="match status" value="1"/>
</dbReference>
<evidence type="ECO:0000313" key="5">
    <source>
        <dbReference type="Proteomes" id="UP001195963"/>
    </source>
</evidence>
<dbReference type="Pfam" id="PF00005">
    <property type="entry name" value="ABC_tran"/>
    <property type="match status" value="1"/>
</dbReference>
<dbReference type="GO" id="GO:0005524">
    <property type="term" value="F:ATP binding"/>
    <property type="evidence" value="ECO:0007669"/>
    <property type="project" value="UniProtKB-KW"/>
</dbReference>